<proteinExistence type="predicted"/>
<feature type="region of interest" description="Disordered" evidence="1">
    <location>
        <begin position="92"/>
        <end position="116"/>
    </location>
</feature>
<feature type="compositionally biased region" description="Basic and acidic residues" evidence="1">
    <location>
        <begin position="92"/>
        <end position="103"/>
    </location>
</feature>
<dbReference type="EMBL" id="MU839833">
    <property type="protein sequence ID" value="KAK1755496.1"/>
    <property type="molecule type" value="Genomic_DNA"/>
</dbReference>
<keyword evidence="4" id="KW-1185">Reference proteome</keyword>
<dbReference type="InterPro" id="IPR011333">
    <property type="entry name" value="SKP1/BTB/POZ_sf"/>
</dbReference>
<organism evidence="3 4">
    <name type="scientific">Echria macrotheca</name>
    <dbReference type="NCBI Taxonomy" id="438768"/>
    <lineage>
        <taxon>Eukaryota</taxon>
        <taxon>Fungi</taxon>
        <taxon>Dikarya</taxon>
        <taxon>Ascomycota</taxon>
        <taxon>Pezizomycotina</taxon>
        <taxon>Sordariomycetes</taxon>
        <taxon>Sordariomycetidae</taxon>
        <taxon>Sordariales</taxon>
        <taxon>Schizotheciaceae</taxon>
        <taxon>Echria</taxon>
    </lineage>
</organism>
<evidence type="ECO:0000313" key="3">
    <source>
        <dbReference type="EMBL" id="KAK1755496.1"/>
    </source>
</evidence>
<gene>
    <name evidence="3" type="ORF">QBC47DRAFT_380525</name>
</gene>
<name>A0AAJ0BGK7_9PEZI</name>
<accession>A0AAJ0BGK7</accession>
<sequence>MESVATFEEIISSRIYKFTVGPNKREFSIHSALVSAQSVAFDRFVNSAFKEAADFHAKLESVSEETFVLFAQYAYTGSYKLVGIESKPPVKMELDTSRPEPAKPEPVPEPVPEQEDDPWAAFSSMPKKKKKVVTPENALWKEFTNACSTAIQPVTRPGAVSHNGNILLSHARLYVFADCYDMPRLADMSFDKLGLALLKLDVTPEAVTHIIELLRYAYDEPAPEKLQNHLALYATCKASVLWADKKFRELVATHSDLAVAILGIMIEGRVTS</sequence>
<dbReference type="SUPFAM" id="SSF54695">
    <property type="entry name" value="POZ domain"/>
    <property type="match status" value="1"/>
</dbReference>
<dbReference type="AlphaFoldDB" id="A0AAJ0BGK7"/>
<evidence type="ECO:0000256" key="1">
    <source>
        <dbReference type="SAM" id="MobiDB-lite"/>
    </source>
</evidence>
<comment type="caution">
    <text evidence="3">The sequence shown here is derived from an EMBL/GenBank/DDBJ whole genome shotgun (WGS) entry which is preliminary data.</text>
</comment>
<dbReference type="InterPro" id="IPR000210">
    <property type="entry name" value="BTB/POZ_dom"/>
</dbReference>
<evidence type="ECO:0000259" key="2">
    <source>
        <dbReference type="PROSITE" id="PS50097"/>
    </source>
</evidence>
<dbReference type="PROSITE" id="PS50097">
    <property type="entry name" value="BTB"/>
    <property type="match status" value="1"/>
</dbReference>
<protein>
    <recommendedName>
        <fullName evidence="2">BTB domain-containing protein</fullName>
    </recommendedName>
</protein>
<dbReference type="PANTHER" id="PTHR47843:SF2">
    <property type="entry name" value="BTB DOMAIN-CONTAINING PROTEIN"/>
    <property type="match status" value="1"/>
</dbReference>
<evidence type="ECO:0000313" key="4">
    <source>
        <dbReference type="Proteomes" id="UP001239445"/>
    </source>
</evidence>
<feature type="domain" description="BTB" evidence="2">
    <location>
        <begin position="18"/>
        <end position="83"/>
    </location>
</feature>
<dbReference type="Proteomes" id="UP001239445">
    <property type="component" value="Unassembled WGS sequence"/>
</dbReference>
<dbReference type="PANTHER" id="PTHR47843">
    <property type="entry name" value="BTB DOMAIN-CONTAINING PROTEIN-RELATED"/>
    <property type="match status" value="1"/>
</dbReference>
<reference evidence="3" key="1">
    <citation type="submission" date="2023-06" db="EMBL/GenBank/DDBJ databases">
        <title>Genome-scale phylogeny and comparative genomics of the fungal order Sordariales.</title>
        <authorList>
            <consortium name="Lawrence Berkeley National Laboratory"/>
            <person name="Hensen N."/>
            <person name="Bonometti L."/>
            <person name="Westerberg I."/>
            <person name="Brannstrom I.O."/>
            <person name="Guillou S."/>
            <person name="Cros-Aarteil S."/>
            <person name="Calhoun S."/>
            <person name="Haridas S."/>
            <person name="Kuo A."/>
            <person name="Mondo S."/>
            <person name="Pangilinan J."/>
            <person name="Riley R."/>
            <person name="Labutti K."/>
            <person name="Andreopoulos B."/>
            <person name="Lipzen A."/>
            <person name="Chen C."/>
            <person name="Yanf M."/>
            <person name="Daum C."/>
            <person name="Ng V."/>
            <person name="Clum A."/>
            <person name="Steindorff A."/>
            <person name="Ohm R."/>
            <person name="Martin F."/>
            <person name="Silar P."/>
            <person name="Natvig D."/>
            <person name="Lalanne C."/>
            <person name="Gautier V."/>
            <person name="Ament-Velasquez S.L."/>
            <person name="Kruys A."/>
            <person name="Hutchinson M.I."/>
            <person name="Powell A.J."/>
            <person name="Barry K."/>
            <person name="Miller A.N."/>
            <person name="Grigoriev I.V."/>
            <person name="Debuchy R."/>
            <person name="Gladieux P."/>
            <person name="Thoren M.H."/>
            <person name="Johannesson H."/>
        </authorList>
    </citation>
    <scope>NUCLEOTIDE SEQUENCE</scope>
    <source>
        <strain evidence="3">PSN4</strain>
    </source>
</reference>
<dbReference type="Gene3D" id="3.30.710.10">
    <property type="entry name" value="Potassium Channel Kv1.1, Chain A"/>
    <property type="match status" value="1"/>
</dbReference>